<dbReference type="InterPro" id="IPR011613">
    <property type="entry name" value="GH15-like"/>
</dbReference>
<dbReference type="Pfam" id="PF00723">
    <property type="entry name" value="Glyco_hydro_15"/>
    <property type="match status" value="1"/>
</dbReference>
<evidence type="ECO:0000259" key="1">
    <source>
        <dbReference type="Pfam" id="PF00723"/>
    </source>
</evidence>
<evidence type="ECO:0000313" key="4">
    <source>
        <dbReference type="Proteomes" id="UP000813018"/>
    </source>
</evidence>
<keyword evidence="4" id="KW-1185">Reference proteome</keyword>
<dbReference type="Proteomes" id="UP000813018">
    <property type="component" value="Unassembled WGS sequence"/>
</dbReference>
<dbReference type="PANTHER" id="PTHR31616">
    <property type="entry name" value="TREHALASE"/>
    <property type="match status" value="1"/>
</dbReference>
<comment type="caution">
    <text evidence="3">The sequence shown here is derived from an EMBL/GenBank/DDBJ whole genome shotgun (WGS) entry which is preliminary data.</text>
</comment>
<sequence>MEKTDINIKDLAMIGDRRTCALLDRQGSIVWYCPKRFDNPSFFACLLDTEKGGMWRMELEGMEFEKRKYLEDSALLQTHFVGGGGKLVLEDWMPLDNSFYGICRKLSAAPLDYTMHLAYRPNYARQAPVLEQSGEKHVILEYDFHIYASHPMRVRQDTIFCHVPAGEEAWFVLAEKTLDKPEKDIEESRVLTLKNWKEIADHITYKGPYQEEVRKSLRLLRLLTYAQNGGIIAAATTSLPEVLGGPRNYDYRYVWLRDAAMIVSALARAGSDGEEERMFLSFMCSAMHRIRKPVVPMLTLDEQPAGTEQELDFAGYRGSKPVRYGNGANNQLQLDANSNVIIAAKVIYNRYNTREHWETVEQMADFLVAHWDERDHGIWEETEIHHYTSSKVIASISLKYIAEHSQDKKQKQRWLKASEQIRQYVEENCYTSDGAYAVYAGSNAVDVSAALFPIWGYTEADTPHMLRTIERLEQGYCQHNLYRRHLVEYDSQQEGAFLAGTFWVAQYWVMRKNREKVEQTLDAALQFMNDAGTMPEEGDPETGEWLGNVPQAFVHASLIGAVIDYKEAFA</sequence>
<proteinExistence type="predicted"/>
<accession>A0ABS7CY09</accession>
<name>A0ABS7CY09_9BACT</name>
<dbReference type="InterPro" id="IPR008928">
    <property type="entry name" value="6-hairpin_glycosidase_sf"/>
</dbReference>
<dbReference type="RefSeq" id="WP_219878584.1">
    <property type="nucleotide sequence ID" value="NZ_JAHYXK010000018.1"/>
</dbReference>
<dbReference type="InterPro" id="IPR012341">
    <property type="entry name" value="6hp_glycosidase-like_sf"/>
</dbReference>
<organism evidence="3 4">
    <name type="scientific">Pontibacter aydingkolensis</name>
    <dbReference type="NCBI Taxonomy" id="1911536"/>
    <lineage>
        <taxon>Bacteria</taxon>
        <taxon>Pseudomonadati</taxon>
        <taxon>Bacteroidota</taxon>
        <taxon>Cytophagia</taxon>
        <taxon>Cytophagales</taxon>
        <taxon>Hymenobacteraceae</taxon>
        <taxon>Pontibacter</taxon>
    </lineage>
</organism>
<reference evidence="3 4" key="1">
    <citation type="journal article" date="2016" name="Int. J. Syst. Evol. Microbiol.">
        <title>Pontibacter aydingkolensis sp. nov., isolated from soil of a salt lake.</title>
        <authorList>
            <person name="Osman G."/>
            <person name="Zhang T."/>
            <person name="Lou K."/>
            <person name="Gao Y."/>
            <person name="Chang W."/>
            <person name="Lin Q."/>
            <person name="Yang H.M."/>
            <person name="Huo X.D."/>
            <person name="Wang N."/>
        </authorList>
    </citation>
    <scope>NUCLEOTIDE SEQUENCE [LARGE SCALE GENOMIC DNA]</scope>
    <source>
        <strain evidence="3 4">KACC 19255</strain>
    </source>
</reference>
<dbReference type="Gene3D" id="1.50.10.10">
    <property type="match status" value="1"/>
</dbReference>
<evidence type="ECO:0000259" key="2">
    <source>
        <dbReference type="Pfam" id="PF19291"/>
    </source>
</evidence>
<gene>
    <name evidence="3" type="ORF">K0O23_16660</name>
</gene>
<dbReference type="EMBL" id="JAHYXK010000018">
    <property type="protein sequence ID" value="MBW7468710.1"/>
    <property type="molecule type" value="Genomic_DNA"/>
</dbReference>
<dbReference type="PANTHER" id="PTHR31616:SF0">
    <property type="entry name" value="GLUCAN 1,4-ALPHA-GLUCOSIDASE"/>
    <property type="match status" value="1"/>
</dbReference>
<evidence type="ECO:0008006" key="5">
    <source>
        <dbReference type="Google" id="ProtNLM"/>
    </source>
</evidence>
<feature type="domain" description="Trehalase-like N-terminal" evidence="2">
    <location>
        <begin position="7"/>
        <end position="135"/>
    </location>
</feature>
<evidence type="ECO:0000313" key="3">
    <source>
        <dbReference type="EMBL" id="MBW7468710.1"/>
    </source>
</evidence>
<feature type="domain" description="GH15-like" evidence="1">
    <location>
        <begin position="213"/>
        <end position="561"/>
    </location>
</feature>
<dbReference type="SUPFAM" id="SSF48208">
    <property type="entry name" value="Six-hairpin glycosidases"/>
    <property type="match status" value="1"/>
</dbReference>
<protein>
    <recommendedName>
        <fullName evidence="5">Glucoamylase (Glucan-1,4-alpha-glucosidase), GH15 family</fullName>
    </recommendedName>
</protein>
<dbReference type="InterPro" id="IPR045582">
    <property type="entry name" value="Trehalase-like_N"/>
</dbReference>
<dbReference type="Pfam" id="PF19291">
    <property type="entry name" value="TREH_N"/>
    <property type="match status" value="1"/>
</dbReference>